<dbReference type="PROSITE" id="PS51194">
    <property type="entry name" value="HELICASE_CTER"/>
    <property type="match status" value="1"/>
</dbReference>
<name>A0A4Y9YYY4_9AGAM</name>
<dbReference type="InterPro" id="IPR027417">
    <property type="entry name" value="P-loop_NTPase"/>
</dbReference>
<dbReference type="InterPro" id="IPR014001">
    <property type="entry name" value="Helicase_ATP-bd"/>
</dbReference>
<dbReference type="EMBL" id="SEOQ01000204">
    <property type="protein sequence ID" value="TFY66970.1"/>
    <property type="molecule type" value="Genomic_DNA"/>
</dbReference>
<dbReference type="OrthoDB" id="10261556at2759"/>
<dbReference type="EC" id="5.6.2.4" evidence="5"/>
<evidence type="ECO:0000256" key="7">
    <source>
        <dbReference type="SAM" id="Phobius"/>
    </source>
</evidence>
<evidence type="ECO:0000259" key="8">
    <source>
        <dbReference type="PROSITE" id="PS51192"/>
    </source>
</evidence>
<evidence type="ECO:0000256" key="3">
    <source>
        <dbReference type="ARBA" id="ARBA00022840"/>
    </source>
</evidence>
<evidence type="ECO:0000256" key="6">
    <source>
        <dbReference type="SAM" id="MobiDB-lite"/>
    </source>
</evidence>
<dbReference type="AlphaFoldDB" id="A0A4Y9YYY4"/>
<accession>A0A4Y9YYY4</accession>
<evidence type="ECO:0000313" key="10">
    <source>
        <dbReference type="EMBL" id="TFY66970.1"/>
    </source>
</evidence>
<reference evidence="10 11" key="1">
    <citation type="submission" date="2019-02" db="EMBL/GenBank/DDBJ databases">
        <title>Genome sequencing of the rare red list fungi Dentipellis fragilis.</title>
        <authorList>
            <person name="Buettner E."/>
            <person name="Kellner H."/>
        </authorList>
    </citation>
    <scope>NUCLEOTIDE SEQUENCE [LARGE SCALE GENOMIC DNA]</scope>
    <source>
        <strain evidence="10 11">DSM 105465</strain>
    </source>
</reference>
<dbReference type="GO" id="GO:0003676">
    <property type="term" value="F:nucleic acid binding"/>
    <property type="evidence" value="ECO:0007669"/>
    <property type="project" value="InterPro"/>
</dbReference>
<evidence type="ECO:0000256" key="4">
    <source>
        <dbReference type="ARBA" id="ARBA00034617"/>
    </source>
</evidence>
<organism evidence="10 11">
    <name type="scientific">Dentipellis fragilis</name>
    <dbReference type="NCBI Taxonomy" id="205917"/>
    <lineage>
        <taxon>Eukaryota</taxon>
        <taxon>Fungi</taxon>
        <taxon>Dikarya</taxon>
        <taxon>Basidiomycota</taxon>
        <taxon>Agaricomycotina</taxon>
        <taxon>Agaricomycetes</taxon>
        <taxon>Russulales</taxon>
        <taxon>Hericiaceae</taxon>
        <taxon>Dentipellis</taxon>
    </lineage>
</organism>
<dbReference type="GO" id="GO:0005737">
    <property type="term" value="C:cytoplasm"/>
    <property type="evidence" value="ECO:0007669"/>
    <property type="project" value="TreeGrafter"/>
</dbReference>
<comment type="caution">
    <text evidence="10">The sequence shown here is derived from an EMBL/GenBank/DDBJ whole genome shotgun (WGS) entry which is preliminary data.</text>
</comment>
<dbReference type="SMART" id="SM00487">
    <property type="entry name" value="DEXDc"/>
    <property type="match status" value="1"/>
</dbReference>
<feature type="transmembrane region" description="Helical" evidence="7">
    <location>
        <begin position="95"/>
        <end position="118"/>
    </location>
</feature>
<keyword evidence="11" id="KW-1185">Reference proteome</keyword>
<evidence type="ECO:0000259" key="9">
    <source>
        <dbReference type="PROSITE" id="PS51194"/>
    </source>
</evidence>
<keyword evidence="7" id="KW-1133">Transmembrane helix</keyword>
<protein>
    <recommendedName>
        <fullName evidence="5">DNA 3'-5' helicase</fullName>
        <ecNumber evidence="5">5.6.2.4</ecNumber>
    </recommendedName>
</protein>
<evidence type="ECO:0000256" key="2">
    <source>
        <dbReference type="ARBA" id="ARBA00022741"/>
    </source>
</evidence>
<feature type="compositionally biased region" description="Polar residues" evidence="6">
    <location>
        <begin position="601"/>
        <end position="610"/>
    </location>
</feature>
<dbReference type="PROSITE" id="PS51192">
    <property type="entry name" value="HELICASE_ATP_BIND_1"/>
    <property type="match status" value="1"/>
</dbReference>
<gene>
    <name evidence="10" type="ORF">EVG20_g4124</name>
</gene>
<dbReference type="InterPro" id="IPR001650">
    <property type="entry name" value="Helicase_C-like"/>
</dbReference>
<proteinExistence type="inferred from homology"/>
<dbReference type="STRING" id="205917.A0A4Y9YYY4"/>
<keyword evidence="7" id="KW-0472">Membrane</keyword>
<keyword evidence="2" id="KW-0547">Nucleotide-binding</keyword>
<keyword evidence="7" id="KW-0812">Transmembrane</keyword>
<dbReference type="GO" id="GO:0000724">
    <property type="term" value="P:double-strand break repair via homologous recombination"/>
    <property type="evidence" value="ECO:0007669"/>
    <property type="project" value="TreeGrafter"/>
</dbReference>
<dbReference type="InterPro" id="IPR011545">
    <property type="entry name" value="DEAD/DEAH_box_helicase_dom"/>
</dbReference>
<dbReference type="Pfam" id="PF00271">
    <property type="entry name" value="Helicase_C"/>
    <property type="match status" value="1"/>
</dbReference>
<dbReference type="GO" id="GO:0005524">
    <property type="term" value="F:ATP binding"/>
    <property type="evidence" value="ECO:0007669"/>
    <property type="project" value="UniProtKB-KW"/>
</dbReference>
<dbReference type="GO" id="GO:0043138">
    <property type="term" value="F:3'-5' DNA helicase activity"/>
    <property type="evidence" value="ECO:0007669"/>
    <property type="project" value="UniProtKB-EC"/>
</dbReference>
<dbReference type="Gene3D" id="3.40.50.300">
    <property type="entry name" value="P-loop containing nucleotide triphosphate hydrolases"/>
    <property type="match status" value="2"/>
</dbReference>
<dbReference type="GO" id="GO:0009378">
    <property type="term" value="F:four-way junction helicase activity"/>
    <property type="evidence" value="ECO:0007669"/>
    <property type="project" value="TreeGrafter"/>
</dbReference>
<evidence type="ECO:0000313" key="11">
    <source>
        <dbReference type="Proteomes" id="UP000298327"/>
    </source>
</evidence>
<feature type="region of interest" description="Disordered" evidence="6">
    <location>
        <begin position="36"/>
        <end position="63"/>
    </location>
</feature>
<evidence type="ECO:0000256" key="5">
    <source>
        <dbReference type="ARBA" id="ARBA00034808"/>
    </source>
</evidence>
<dbReference type="PANTHER" id="PTHR13710:SF154">
    <property type="entry name" value="RECQ HELICASE, PUTATIVE (AFU_ORTHOLOGUE AFUA_6G14720)-RELATED"/>
    <property type="match status" value="1"/>
</dbReference>
<dbReference type="GO" id="GO:0005694">
    <property type="term" value="C:chromosome"/>
    <property type="evidence" value="ECO:0007669"/>
    <property type="project" value="TreeGrafter"/>
</dbReference>
<feature type="transmembrane region" description="Helical" evidence="7">
    <location>
        <begin position="389"/>
        <end position="409"/>
    </location>
</feature>
<feature type="domain" description="Helicase C-terminal" evidence="9">
    <location>
        <begin position="451"/>
        <end position="615"/>
    </location>
</feature>
<feature type="transmembrane region" description="Helical" evidence="7">
    <location>
        <begin position="185"/>
        <end position="209"/>
    </location>
</feature>
<feature type="transmembrane region" description="Helical" evidence="7">
    <location>
        <begin position="273"/>
        <end position="294"/>
    </location>
</feature>
<evidence type="ECO:0000256" key="1">
    <source>
        <dbReference type="ARBA" id="ARBA00005446"/>
    </source>
</evidence>
<keyword evidence="3" id="KW-0067">ATP-binding</keyword>
<dbReference type="PANTHER" id="PTHR13710">
    <property type="entry name" value="DNA HELICASE RECQ FAMILY MEMBER"/>
    <property type="match status" value="1"/>
</dbReference>
<feature type="domain" description="Helicase ATP-binding" evidence="8">
    <location>
        <begin position="250"/>
        <end position="422"/>
    </location>
</feature>
<dbReference type="Pfam" id="PF00270">
    <property type="entry name" value="DEAD"/>
    <property type="match status" value="1"/>
</dbReference>
<dbReference type="Proteomes" id="UP000298327">
    <property type="component" value="Unassembled WGS sequence"/>
</dbReference>
<feature type="region of interest" description="Disordered" evidence="6">
    <location>
        <begin position="595"/>
        <end position="647"/>
    </location>
</feature>
<comment type="catalytic activity">
    <reaction evidence="4">
        <text>Couples ATP hydrolysis with the unwinding of duplex DNA by translocating in the 3'-5' direction.</text>
        <dbReference type="EC" id="5.6.2.4"/>
    </reaction>
</comment>
<dbReference type="SUPFAM" id="SSF52540">
    <property type="entry name" value="P-loop containing nucleoside triphosphate hydrolases"/>
    <property type="match status" value="1"/>
</dbReference>
<comment type="similarity">
    <text evidence="1">Belongs to the helicase family. RecQ subfamily.</text>
</comment>
<sequence>MSLPQSPLATMLTRISYTEDRALSTYTCVFSAEYSGSSGSRGHGHNFRTGGAGRGEETSEEDEDVRNLKLSLKEMGQRVARLEQGLGQVNGELTWVWFVVTLITIYTIIDMFVVIYLGREVAAERKRRLLPCRSFDPKLPPGIPPTHPTQPEIPAARARRATGTFLPYLIAPTPRRALPRRPRPLLVVWAPPPAAVVPHSVVNVLSIMIRCIWQRMPSVPTASPSFADIREKTEAVFGKRPCQLQVKICSAILQGKKNVVCCASTGFGKTLTFMMPLLFAESGIMIVVSALNILGTQMVNILAPVGISAIAVTAKNDNDATFKQIREGRHRLVIVGPEILMRRHGHFERLWKDKAFVARLMPIVFDEGHCISQWSAFRPQYKDVGRLRYLLPLSVCFYVTSATLSPPVMEDISLILHLRHTNTHFFLHPNDCPNVFMTVQKMAYPSSSFRDLDFLVPTDGSLPPKFLVFFDNIKQAELCCKHLRTLVPKDEDADRMIWYHSIMSDQYREAEAVMIGEGTRSGALTTTSFGLGMDLSDILLIVQWKVTCDMESLWQRFGRGARDPMKEAVGILFAEPKNFVAERKKAEVRAELRVQKKENASQEMTGTQTTSKRKKRKPAPVNGESTTQGMFPAKRHCGPTRSDASSSRLAALNTNIRLPSTMIPLPSSQVSQDRDRPPIMAGVQGPLPTPALPAAIAEQTPSPTRSPAAQAMSHERLCRRYHEKPAATTSKVSQARQLELDPVMDDFINAREPCDHEHTDCRPDLPDGCSRCRSWPSRLCCDLCTPSLLEEMGITLTAASESQPATVHRSNIRKREESEHDRTFKCRLHEWRTMTAKEVLPWGVYKDFGPRFFLSDELIDRITLCAGARKLVTGADVFKETRWALADTHSAAILAIVKDVFQTPTDAEGRDTTTAYCMWRVWSNWPQL</sequence>